<evidence type="ECO:0000313" key="2">
    <source>
        <dbReference type="Proteomes" id="UP000184236"/>
    </source>
</evidence>
<dbReference type="AlphaFoldDB" id="A0A1M4UJE5"/>
<evidence type="ECO:0000313" key="1">
    <source>
        <dbReference type="EMBL" id="SHE56819.1"/>
    </source>
</evidence>
<keyword evidence="2" id="KW-1185">Reference proteome</keyword>
<protein>
    <submittedName>
        <fullName evidence="1">Uncharacterized protein</fullName>
    </submittedName>
</protein>
<reference evidence="2" key="1">
    <citation type="submission" date="2016-11" db="EMBL/GenBank/DDBJ databases">
        <authorList>
            <person name="Varghese N."/>
            <person name="Submissions S."/>
        </authorList>
    </citation>
    <scope>NUCLEOTIDE SEQUENCE [LARGE SCALE GENOMIC DNA]</scope>
    <source>
        <strain evidence="2">DSM 26898</strain>
    </source>
</reference>
<gene>
    <name evidence="1" type="ORF">SAMN05444408_102144</name>
</gene>
<name>A0A1M4UJE5_9FLAO</name>
<dbReference type="OrthoDB" id="1262346at2"/>
<sequence>MIKSKLLLLLFFVACISDEESKRQVNSSYQGEWVGNFDGDNKGSIGFTVSKAGTVDGVLHLFPSGASENFKGYVAFDGKFDINSPNKYYFSGILNTSAPVKGKWKKLESSSSYISGNFTINKK</sequence>
<organism evidence="1 2">
    <name type="scientific">Chryseobacterium takakiae</name>
    <dbReference type="NCBI Taxonomy" id="1302685"/>
    <lineage>
        <taxon>Bacteria</taxon>
        <taxon>Pseudomonadati</taxon>
        <taxon>Bacteroidota</taxon>
        <taxon>Flavobacteriia</taxon>
        <taxon>Flavobacteriales</taxon>
        <taxon>Weeksellaceae</taxon>
        <taxon>Chryseobacterium group</taxon>
        <taxon>Chryseobacterium</taxon>
    </lineage>
</organism>
<proteinExistence type="predicted"/>
<dbReference type="Proteomes" id="UP000184236">
    <property type="component" value="Unassembled WGS sequence"/>
</dbReference>
<accession>A0A1M4UJE5</accession>
<dbReference type="RefSeq" id="WP_072883507.1">
    <property type="nucleotide sequence ID" value="NZ_FQVO01000002.1"/>
</dbReference>
<dbReference type="EMBL" id="FQVO01000002">
    <property type="protein sequence ID" value="SHE56819.1"/>
    <property type="molecule type" value="Genomic_DNA"/>
</dbReference>